<reference evidence="2 3" key="1">
    <citation type="submission" date="2019-06" db="EMBL/GenBank/DDBJ databases">
        <title>Flavobacteriaceae Paucihalobacterium erythroidium CWB-1, complete genome.</title>
        <authorList>
            <person name="Wu S."/>
        </authorList>
    </citation>
    <scope>NUCLEOTIDE SEQUENCE [LARGE SCALE GENOMIC DNA]</scope>
    <source>
        <strain evidence="2 3">CWB-1</strain>
    </source>
</reference>
<organism evidence="2 3">
    <name type="scientific">Paucihalobacter ruber</name>
    <dbReference type="NCBI Taxonomy" id="2567861"/>
    <lineage>
        <taxon>Bacteria</taxon>
        <taxon>Pseudomonadati</taxon>
        <taxon>Bacteroidota</taxon>
        <taxon>Flavobacteriia</taxon>
        <taxon>Flavobacteriales</taxon>
        <taxon>Flavobacteriaceae</taxon>
        <taxon>Paucihalobacter</taxon>
    </lineage>
</organism>
<protein>
    <submittedName>
        <fullName evidence="2">FixH family protein</fullName>
    </submittedName>
</protein>
<dbReference type="Proteomes" id="UP000317332">
    <property type="component" value="Unassembled WGS sequence"/>
</dbReference>
<accession>A0A506PIQ2</accession>
<proteinExistence type="predicted"/>
<sequence length="148" mass="17684">MKINWGTAIVLAFIAFIAFIMYFVISMMTNKKYDHDLVTENYYQKELIFQQSIDKEINAKKLDEQVTWKKTPEGMLITFPQSLKIKDIKGKVFLYRPSNKHLDFEMPITLSNHTLLIPDNRLLDGRWNLSVEWEYDDVEYLFKEDITY</sequence>
<dbReference type="OrthoDB" id="1493774at2"/>
<keyword evidence="3" id="KW-1185">Reference proteome</keyword>
<keyword evidence="1" id="KW-0812">Transmembrane</keyword>
<dbReference type="EMBL" id="VHIQ01000005">
    <property type="protein sequence ID" value="TPV32952.1"/>
    <property type="molecule type" value="Genomic_DNA"/>
</dbReference>
<name>A0A506PIQ2_9FLAO</name>
<dbReference type="AlphaFoldDB" id="A0A506PIQ2"/>
<evidence type="ECO:0000313" key="3">
    <source>
        <dbReference type="Proteomes" id="UP000317332"/>
    </source>
</evidence>
<dbReference type="RefSeq" id="WP_140990699.1">
    <property type="nucleotide sequence ID" value="NZ_VHIQ01000005.1"/>
</dbReference>
<comment type="caution">
    <text evidence="2">The sequence shown here is derived from an EMBL/GenBank/DDBJ whole genome shotgun (WGS) entry which is preliminary data.</text>
</comment>
<evidence type="ECO:0000313" key="2">
    <source>
        <dbReference type="EMBL" id="TPV32952.1"/>
    </source>
</evidence>
<gene>
    <name evidence="2" type="ORF">FJ651_11665</name>
</gene>
<evidence type="ECO:0000256" key="1">
    <source>
        <dbReference type="SAM" id="Phobius"/>
    </source>
</evidence>
<feature type="transmembrane region" description="Helical" evidence="1">
    <location>
        <begin position="6"/>
        <end position="25"/>
    </location>
</feature>
<keyword evidence="1" id="KW-1133">Transmembrane helix</keyword>
<dbReference type="InterPro" id="IPR008620">
    <property type="entry name" value="FixH"/>
</dbReference>
<dbReference type="Pfam" id="PF05751">
    <property type="entry name" value="FixH"/>
    <property type="match status" value="1"/>
</dbReference>
<keyword evidence="1" id="KW-0472">Membrane</keyword>